<organism evidence="2 3">
    <name type="scientific">Erythrobacter ramosus</name>
    <dbReference type="NCBI Taxonomy" id="35811"/>
    <lineage>
        <taxon>Bacteria</taxon>
        <taxon>Pseudomonadati</taxon>
        <taxon>Pseudomonadota</taxon>
        <taxon>Alphaproteobacteria</taxon>
        <taxon>Sphingomonadales</taxon>
        <taxon>Erythrobacteraceae</taxon>
        <taxon>Erythrobacter/Porphyrobacter group</taxon>
        <taxon>Erythrobacter</taxon>
    </lineage>
</organism>
<evidence type="ECO:0000313" key="2">
    <source>
        <dbReference type="EMBL" id="MBB3775719.1"/>
    </source>
</evidence>
<reference evidence="2 3" key="1">
    <citation type="submission" date="2020-08" db="EMBL/GenBank/DDBJ databases">
        <title>Genomic Encyclopedia of Type Strains, Phase IV (KMG-IV): sequencing the most valuable type-strain genomes for metagenomic binning, comparative biology and taxonomic classification.</title>
        <authorList>
            <person name="Goeker M."/>
        </authorList>
    </citation>
    <scope>NUCLEOTIDE SEQUENCE [LARGE SCALE GENOMIC DNA]</scope>
    <source>
        <strain evidence="2 3">DSM 8510</strain>
    </source>
</reference>
<evidence type="ECO:0000256" key="1">
    <source>
        <dbReference type="SAM" id="MobiDB-lite"/>
    </source>
</evidence>
<evidence type="ECO:0000313" key="3">
    <source>
        <dbReference type="Proteomes" id="UP000548685"/>
    </source>
</evidence>
<proteinExistence type="predicted"/>
<evidence type="ECO:0008006" key="4">
    <source>
        <dbReference type="Google" id="ProtNLM"/>
    </source>
</evidence>
<keyword evidence="3" id="KW-1185">Reference proteome</keyword>
<comment type="caution">
    <text evidence="2">The sequence shown here is derived from an EMBL/GenBank/DDBJ whole genome shotgun (WGS) entry which is preliminary data.</text>
</comment>
<accession>A0ABR6HYP2</accession>
<name>A0ABR6HYP2_9SPHN</name>
<gene>
    <name evidence="2" type="ORF">FHS52_001688</name>
</gene>
<dbReference type="Proteomes" id="UP000548685">
    <property type="component" value="Unassembled WGS sequence"/>
</dbReference>
<protein>
    <recommendedName>
        <fullName evidence="4">DUF1778 domain-containing protein</fullName>
    </recommendedName>
</protein>
<dbReference type="EMBL" id="JACICE010000002">
    <property type="protein sequence ID" value="MBB3775719.1"/>
    <property type="molecule type" value="Genomic_DNA"/>
</dbReference>
<sequence length="66" mass="6990">MATVARLTLSEALAGDRLSEFVEQAEAEGIGPADRAQFEGLLGRVTAPQPEDQTSRLPAHGSKRGK</sequence>
<feature type="region of interest" description="Disordered" evidence="1">
    <location>
        <begin position="45"/>
        <end position="66"/>
    </location>
</feature>